<protein>
    <submittedName>
        <fullName evidence="2">Uncharacterized protein</fullName>
    </submittedName>
</protein>
<dbReference type="EMBL" id="VCGU01000005">
    <property type="protein sequence ID" value="TRY74402.1"/>
    <property type="molecule type" value="Genomic_DNA"/>
</dbReference>
<feature type="region of interest" description="Disordered" evidence="1">
    <location>
        <begin position="1"/>
        <end position="21"/>
    </location>
</feature>
<evidence type="ECO:0000313" key="2">
    <source>
        <dbReference type="EMBL" id="TRY74402.1"/>
    </source>
</evidence>
<dbReference type="AlphaFoldDB" id="A0A553P9P3"/>
<evidence type="ECO:0000256" key="1">
    <source>
        <dbReference type="SAM" id="MobiDB-lite"/>
    </source>
</evidence>
<comment type="caution">
    <text evidence="2">The sequence shown here is derived from an EMBL/GenBank/DDBJ whole genome shotgun (WGS) entry which is preliminary data.</text>
</comment>
<feature type="compositionally biased region" description="Basic and acidic residues" evidence="1">
    <location>
        <begin position="1"/>
        <end position="10"/>
    </location>
</feature>
<sequence length="281" mass="31304">MNWLDHENSPRKRPPLSHGVQSIARVQPLVPEVSMWMSSHGILDESVEEPVQREGEPTVCPEPQKLDGAFRSLVVQPQEYVHRPHLISPGKVESPSQSNADSKECEDVLDQLQRACMRGSSEKAINRERASDSVGDTMSRLRNLGISFVDRNHLKEGQVPETRFDSDYPLGLKALGETHFSTVQSIASDSSLAINSAALKYLDDRQLTALANNRGTRLNGAVDSAMRDSGVTQYGLPMQQLSMHTKNYLENATEASSRPREGRKDILENLTQLLQQPKLRP</sequence>
<reference evidence="2 3" key="1">
    <citation type="journal article" date="2018" name="Nat. Ecol. Evol.">
        <title>Genomic signatures of mitonuclear coevolution across populations of Tigriopus californicus.</title>
        <authorList>
            <person name="Barreto F.S."/>
            <person name="Watson E.T."/>
            <person name="Lima T.G."/>
            <person name="Willett C.S."/>
            <person name="Edmands S."/>
            <person name="Li W."/>
            <person name="Burton R.S."/>
        </authorList>
    </citation>
    <scope>NUCLEOTIDE SEQUENCE [LARGE SCALE GENOMIC DNA]</scope>
    <source>
        <strain evidence="2 3">San Diego</strain>
    </source>
</reference>
<keyword evidence="3" id="KW-1185">Reference proteome</keyword>
<evidence type="ECO:0000313" key="3">
    <source>
        <dbReference type="Proteomes" id="UP000318571"/>
    </source>
</evidence>
<dbReference type="Proteomes" id="UP000318571">
    <property type="component" value="Chromosome 2"/>
</dbReference>
<organism evidence="2 3">
    <name type="scientific">Tigriopus californicus</name>
    <name type="common">Marine copepod</name>
    <dbReference type="NCBI Taxonomy" id="6832"/>
    <lineage>
        <taxon>Eukaryota</taxon>
        <taxon>Metazoa</taxon>
        <taxon>Ecdysozoa</taxon>
        <taxon>Arthropoda</taxon>
        <taxon>Crustacea</taxon>
        <taxon>Multicrustacea</taxon>
        <taxon>Hexanauplia</taxon>
        <taxon>Copepoda</taxon>
        <taxon>Harpacticoida</taxon>
        <taxon>Harpacticidae</taxon>
        <taxon>Tigriopus</taxon>
    </lineage>
</organism>
<gene>
    <name evidence="2" type="ORF">TCAL_16860</name>
</gene>
<name>A0A553P9P3_TIGCA</name>
<proteinExistence type="predicted"/>
<feature type="region of interest" description="Disordered" evidence="1">
    <location>
        <begin position="84"/>
        <end position="103"/>
    </location>
</feature>
<accession>A0A553P9P3</accession>